<accession>B0E4J3</accession>
<dbReference type="RefSeq" id="XP_001891111.1">
    <property type="nucleotide sequence ID" value="XM_001891076.1"/>
</dbReference>
<dbReference type="Proteomes" id="UP000001194">
    <property type="component" value="Unassembled WGS sequence"/>
</dbReference>
<dbReference type="KEGG" id="lbc:LACBIDRAFT_306939"/>
<feature type="compositionally biased region" description="Pro residues" evidence="1">
    <location>
        <begin position="47"/>
        <end position="59"/>
    </location>
</feature>
<feature type="region of interest" description="Disordered" evidence="1">
    <location>
        <begin position="1"/>
        <end position="78"/>
    </location>
</feature>
<dbReference type="AlphaFoldDB" id="B0E4J3"/>
<keyword evidence="3" id="KW-1185">Reference proteome</keyword>
<sequence length="78" mass="8288">MRGDTTVGQDSPPPPINAKDGPAPCPNADEAHHINSKHSPATSTHNSPPPHTVRSPPQPLTNADDSRTPHRTQSPHPQ</sequence>
<evidence type="ECO:0000313" key="2">
    <source>
        <dbReference type="EMBL" id="EDQ98238.1"/>
    </source>
</evidence>
<feature type="compositionally biased region" description="Polar residues" evidence="1">
    <location>
        <begin position="37"/>
        <end position="46"/>
    </location>
</feature>
<proteinExistence type="predicted"/>
<gene>
    <name evidence="2" type="ORF">LACBIDRAFT_306939</name>
</gene>
<protein>
    <submittedName>
        <fullName evidence="2">Predicted protein</fullName>
    </submittedName>
</protein>
<dbReference type="HOGENOM" id="CLU_2622449_0_0_1"/>
<evidence type="ECO:0000256" key="1">
    <source>
        <dbReference type="SAM" id="MobiDB-lite"/>
    </source>
</evidence>
<reference evidence="2 3" key="1">
    <citation type="journal article" date="2008" name="Nature">
        <title>The genome of Laccaria bicolor provides insights into mycorrhizal symbiosis.</title>
        <authorList>
            <person name="Martin F."/>
            <person name="Aerts A."/>
            <person name="Ahren D."/>
            <person name="Brun A."/>
            <person name="Danchin E.G.J."/>
            <person name="Duchaussoy F."/>
            <person name="Gibon J."/>
            <person name="Kohler A."/>
            <person name="Lindquist E."/>
            <person name="Pereda V."/>
            <person name="Salamov A."/>
            <person name="Shapiro H.J."/>
            <person name="Wuyts J."/>
            <person name="Blaudez D."/>
            <person name="Buee M."/>
            <person name="Brokstein P."/>
            <person name="Canbaeck B."/>
            <person name="Cohen D."/>
            <person name="Courty P.E."/>
            <person name="Coutinho P.M."/>
            <person name="Delaruelle C."/>
            <person name="Detter J.C."/>
            <person name="Deveau A."/>
            <person name="DiFazio S."/>
            <person name="Duplessis S."/>
            <person name="Fraissinet-Tachet L."/>
            <person name="Lucic E."/>
            <person name="Frey-Klett P."/>
            <person name="Fourrey C."/>
            <person name="Feussner I."/>
            <person name="Gay G."/>
            <person name="Grimwood J."/>
            <person name="Hoegger P.J."/>
            <person name="Jain P."/>
            <person name="Kilaru S."/>
            <person name="Labbe J."/>
            <person name="Lin Y.C."/>
            <person name="Legue V."/>
            <person name="Le Tacon F."/>
            <person name="Marmeisse R."/>
            <person name="Melayah D."/>
            <person name="Montanini B."/>
            <person name="Muratet M."/>
            <person name="Nehls U."/>
            <person name="Niculita-Hirzel H."/>
            <person name="Oudot-Le Secq M.P."/>
            <person name="Peter M."/>
            <person name="Quesneville H."/>
            <person name="Rajashekar B."/>
            <person name="Reich M."/>
            <person name="Rouhier N."/>
            <person name="Schmutz J."/>
            <person name="Yin T."/>
            <person name="Chalot M."/>
            <person name="Henrissat B."/>
            <person name="Kuees U."/>
            <person name="Lucas S."/>
            <person name="Van de Peer Y."/>
            <person name="Podila G.K."/>
            <person name="Polle A."/>
            <person name="Pukkila P.J."/>
            <person name="Richardson P.M."/>
            <person name="Rouze P."/>
            <person name="Sanders I.R."/>
            <person name="Stajich J.E."/>
            <person name="Tunlid A."/>
            <person name="Tuskan G."/>
            <person name="Grigoriev I.V."/>
        </authorList>
    </citation>
    <scope>NUCLEOTIDE SEQUENCE [LARGE SCALE GENOMIC DNA]</scope>
    <source>
        <strain evidence="3">S238N-H82 / ATCC MYA-4686</strain>
    </source>
</reference>
<organism evidence="3">
    <name type="scientific">Laccaria bicolor (strain S238N-H82 / ATCC MYA-4686)</name>
    <name type="common">Bicoloured deceiver</name>
    <name type="synonym">Laccaria laccata var. bicolor</name>
    <dbReference type="NCBI Taxonomy" id="486041"/>
    <lineage>
        <taxon>Eukaryota</taxon>
        <taxon>Fungi</taxon>
        <taxon>Dikarya</taxon>
        <taxon>Basidiomycota</taxon>
        <taxon>Agaricomycotina</taxon>
        <taxon>Agaricomycetes</taxon>
        <taxon>Agaricomycetidae</taxon>
        <taxon>Agaricales</taxon>
        <taxon>Agaricineae</taxon>
        <taxon>Hydnangiaceae</taxon>
        <taxon>Laccaria</taxon>
    </lineage>
</organism>
<name>B0E4J3_LACBS</name>
<dbReference type="EMBL" id="DS547412">
    <property type="protein sequence ID" value="EDQ98238.1"/>
    <property type="molecule type" value="Genomic_DNA"/>
</dbReference>
<dbReference type="InParanoid" id="B0E4J3"/>
<dbReference type="GeneID" id="6086767"/>
<evidence type="ECO:0000313" key="3">
    <source>
        <dbReference type="Proteomes" id="UP000001194"/>
    </source>
</evidence>